<accession>A0ABS9X899</accession>
<evidence type="ECO:0000256" key="1">
    <source>
        <dbReference type="SAM" id="SignalP"/>
    </source>
</evidence>
<reference evidence="2" key="1">
    <citation type="submission" date="2022-01" db="EMBL/GenBank/DDBJ databases">
        <title>Colwellia maritima, isolated from seawater.</title>
        <authorList>
            <person name="Kristyanto S."/>
            <person name="Jung J."/>
            <person name="Jeon C.O."/>
        </authorList>
    </citation>
    <scope>NUCLEOTIDE SEQUENCE</scope>
    <source>
        <strain evidence="2">MSW7</strain>
    </source>
</reference>
<protein>
    <submittedName>
        <fullName evidence="2">Uncharacterized protein</fullName>
    </submittedName>
</protein>
<dbReference type="EMBL" id="JAKKSL010000004">
    <property type="protein sequence ID" value="MCI2285287.1"/>
    <property type="molecule type" value="Genomic_DNA"/>
</dbReference>
<sequence>MKKTKGLLCTSLIISTCLANAQVNTQQEQDELMPKAATFDSKPHLNHADNKALRTPNNLSIEEFDQLRRQNTSKDRHFLLKKQKIKRLKINYLKALPLVLLVAHQ</sequence>
<dbReference type="Proteomes" id="UP001139646">
    <property type="component" value="Unassembled WGS sequence"/>
</dbReference>
<name>A0ABS9X899_9GAMM</name>
<keyword evidence="3" id="KW-1185">Reference proteome</keyword>
<comment type="caution">
    <text evidence="2">The sequence shown here is derived from an EMBL/GenBank/DDBJ whole genome shotgun (WGS) entry which is preliminary data.</text>
</comment>
<dbReference type="RefSeq" id="WP_242288108.1">
    <property type="nucleotide sequence ID" value="NZ_JAKKSL010000004.1"/>
</dbReference>
<feature type="chain" id="PRO_5046780372" evidence="1">
    <location>
        <begin position="22"/>
        <end position="105"/>
    </location>
</feature>
<organism evidence="2 3">
    <name type="scientific">Colwellia maritima</name>
    <dbReference type="NCBI Taxonomy" id="2912588"/>
    <lineage>
        <taxon>Bacteria</taxon>
        <taxon>Pseudomonadati</taxon>
        <taxon>Pseudomonadota</taxon>
        <taxon>Gammaproteobacteria</taxon>
        <taxon>Alteromonadales</taxon>
        <taxon>Colwelliaceae</taxon>
        <taxon>Colwellia</taxon>
    </lineage>
</organism>
<proteinExistence type="predicted"/>
<keyword evidence="1" id="KW-0732">Signal</keyword>
<gene>
    <name evidence="2" type="ORF">L3081_20270</name>
</gene>
<evidence type="ECO:0000313" key="2">
    <source>
        <dbReference type="EMBL" id="MCI2285287.1"/>
    </source>
</evidence>
<feature type="signal peptide" evidence="1">
    <location>
        <begin position="1"/>
        <end position="21"/>
    </location>
</feature>
<evidence type="ECO:0000313" key="3">
    <source>
        <dbReference type="Proteomes" id="UP001139646"/>
    </source>
</evidence>